<organism evidence="7 8">
    <name type="scientific">Simiduia aestuariiviva</name>
    <dbReference type="NCBI Taxonomy" id="1510459"/>
    <lineage>
        <taxon>Bacteria</taxon>
        <taxon>Pseudomonadati</taxon>
        <taxon>Pseudomonadota</taxon>
        <taxon>Gammaproteobacteria</taxon>
        <taxon>Cellvibrionales</taxon>
        <taxon>Cellvibrionaceae</taxon>
        <taxon>Simiduia</taxon>
    </lineage>
</organism>
<dbReference type="RefSeq" id="WP_183908227.1">
    <property type="nucleotide sequence ID" value="NZ_JACHXZ010000001.1"/>
</dbReference>
<dbReference type="GO" id="GO:0008865">
    <property type="term" value="F:fructokinase activity"/>
    <property type="evidence" value="ECO:0007669"/>
    <property type="project" value="UniProtKB-EC"/>
</dbReference>
<evidence type="ECO:0000256" key="3">
    <source>
        <dbReference type="ARBA" id="ARBA00022833"/>
    </source>
</evidence>
<evidence type="ECO:0000313" key="8">
    <source>
        <dbReference type="Proteomes" id="UP000559987"/>
    </source>
</evidence>
<dbReference type="InterPro" id="IPR043129">
    <property type="entry name" value="ATPase_NBD"/>
</dbReference>
<dbReference type="EMBL" id="JACHXZ010000001">
    <property type="protein sequence ID" value="MBB3167474.1"/>
    <property type="molecule type" value="Genomic_DNA"/>
</dbReference>
<dbReference type="EC" id="2.7.1.4" evidence="5"/>
<dbReference type="PANTHER" id="PTHR42742">
    <property type="entry name" value="TRANSCRIPTIONAL REPRESSOR MPRA"/>
    <property type="match status" value="1"/>
</dbReference>
<dbReference type="PANTHER" id="PTHR42742:SF3">
    <property type="entry name" value="FRUCTOKINASE"/>
    <property type="match status" value="1"/>
</dbReference>
<keyword evidence="8" id="KW-1185">Reference proteome</keyword>
<evidence type="ECO:0000256" key="1">
    <source>
        <dbReference type="ARBA" id="ARBA00001946"/>
    </source>
</evidence>
<evidence type="ECO:0000256" key="6">
    <source>
        <dbReference type="ARBA" id="ARBA00048451"/>
    </source>
</evidence>
<dbReference type="Pfam" id="PF00480">
    <property type="entry name" value="ROK"/>
    <property type="match status" value="1"/>
</dbReference>
<dbReference type="GO" id="GO:0046872">
    <property type="term" value="F:metal ion binding"/>
    <property type="evidence" value="ECO:0007669"/>
    <property type="project" value="UniProtKB-KW"/>
</dbReference>
<proteinExistence type="predicted"/>
<dbReference type="CDD" id="cd24067">
    <property type="entry name" value="ASKHA_NBD_ROK_BsFRK-like"/>
    <property type="match status" value="1"/>
</dbReference>
<evidence type="ECO:0000313" key="7">
    <source>
        <dbReference type="EMBL" id="MBB3167474.1"/>
    </source>
</evidence>
<dbReference type="Gene3D" id="3.30.420.40">
    <property type="match status" value="2"/>
</dbReference>
<keyword evidence="7" id="KW-0808">Transferase</keyword>
<dbReference type="SUPFAM" id="SSF53067">
    <property type="entry name" value="Actin-like ATPase domain"/>
    <property type="match status" value="1"/>
</dbReference>
<sequence length="298" mass="32093">MQRPLIAAIEAGGTKFNLTVGYSHDQPLEKIRFSTTHPEQTFQRCQAFLAEAADRHGPPAGIGIASFGPIDIRPDSPSYGTFMDTPKPGWTGVDFRAALAQFRCPVVIDTDVNAAALAEYRARAMHGKSLAYITLGTGLGVGLCNDGSSLHSHLHPELGHLHSEALAGEPSGTCPFHPRCIEGLICGPALAKRWDIRPEQAPDDHPLWDNLAHHLATLCRTVTLAYSPHSIVLGGGVMQRPGLFQRLNAAFSSQIGNYLAHQLFPQGIDQFIEPPSYADAGLVGAFYLAHARIAGHEV</sequence>
<evidence type="ECO:0000256" key="2">
    <source>
        <dbReference type="ARBA" id="ARBA00022723"/>
    </source>
</evidence>
<comment type="catalytic activity">
    <reaction evidence="6">
        <text>D-fructose + ATP = D-fructose 6-phosphate + ADP + H(+)</text>
        <dbReference type="Rhea" id="RHEA:16125"/>
        <dbReference type="ChEBI" id="CHEBI:15378"/>
        <dbReference type="ChEBI" id="CHEBI:30616"/>
        <dbReference type="ChEBI" id="CHEBI:37721"/>
        <dbReference type="ChEBI" id="CHEBI:61527"/>
        <dbReference type="ChEBI" id="CHEBI:456216"/>
        <dbReference type="EC" id="2.7.1.4"/>
    </reaction>
</comment>
<accession>A0A839UHG0</accession>
<keyword evidence="4" id="KW-0460">Magnesium</keyword>
<comment type="cofactor">
    <cofactor evidence="1">
        <name>Mg(2+)</name>
        <dbReference type="ChEBI" id="CHEBI:18420"/>
    </cofactor>
</comment>
<keyword evidence="2" id="KW-0479">Metal-binding</keyword>
<keyword evidence="3" id="KW-0862">Zinc</keyword>
<keyword evidence="7" id="KW-0418">Kinase</keyword>
<comment type="caution">
    <text evidence="7">The sequence shown here is derived from an EMBL/GenBank/DDBJ whole genome shotgun (WGS) entry which is preliminary data.</text>
</comment>
<dbReference type="InterPro" id="IPR051804">
    <property type="entry name" value="Carb_Metab_Reg_Kinase/Isom"/>
</dbReference>
<dbReference type="Proteomes" id="UP000559987">
    <property type="component" value="Unassembled WGS sequence"/>
</dbReference>
<reference evidence="7 8" key="1">
    <citation type="submission" date="2020-08" db="EMBL/GenBank/DDBJ databases">
        <title>Genomic Encyclopedia of Type Strains, Phase III (KMG-III): the genomes of soil and plant-associated and newly described type strains.</title>
        <authorList>
            <person name="Whitman W."/>
        </authorList>
    </citation>
    <scope>NUCLEOTIDE SEQUENCE [LARGE SCALE GENOMIC DNA]</scope>
    <source>
        <strain evidence="7 8">CECT 8571</strain>
    </source>
</reference>
<evidence type="ECO:0000256" key="4">
    <source>
        <dbReference type="ARBA" id="ARBA00022842"/>
    </source>
</evidence>
<evidence type="ECO:0000256" key="5">
    <source>
        <dbReference type="ARBA" id="ARBA00038887"/>
    </source>
</evidence>
<gene>
    <name evidence="7" type="ORF">FHS30_000650</name>
</gene>
<protein>
    <recommendedName>
        <fullName evidence="5">fructokinase</fullName>
        <ecNumber evidence="5">2.7.1.4</ecNumber>
    </recommendedName>
</protein>
<dbReference type="AlphaFoldDB" id="A0A839UHG0"/>
<name>A0A839UHG0_9GAMM</name>
<dbReference type="InterPro" id="IPR000600">
    <property type="entry name" value="ROK"/>
</dbReference>